<evidence type="ECO:0000259" key="1">
    <source>
        <dbReference type="PROSITE" id="PS50112"/>
    </source>
</evidence>
<dbReference type="EMBL" id="FUWJ01000001">
    <property type="protein sequence ID" value="SJZ31443.1"/>
    <property type="molecule type" value="Genomic_DNA"/>
</dbReference>
<keyword evidence="3" id="KW-1185">Reference proteome</keyword>
<dbReference type="Proteomes" id="UP000190092">
    <property type="component" value="Unassembled WGS sequence"/>
</dbReference>
<dbReference type="PROSITE" id="PS50112">
    <property type="entry name" value="PAS"/>
    <property type="match status" value="1"/>
</dbReference>
<reference evidence="3" key="1">
    <citation type="submission" date="2017-02" db="EMBL/GenBank/DDBJ databases">
        <authorList>
            <person name="Varghese N."/>
            <person name="Submissions S."/>
        </authorList>
    </citation>
    <scope>NUCLEOTIDE SEQUENCE [LARGE SCALE GENOMIC DNA]</scope>
    <source>
        <strain evidence="3">ATCC 27094</strain>
    </source>
</reference>
<protein>
    <submittedName>
        <fullName evidence="2">PAS domain S-box-containing protein</fullName>
    </submittedName>
</protein>
<dbReference type="OrthoDB" id="341208at2"/>
<dbReference type="SMART" id="SM00091">
    <property type="entry name" value="PAS"/>
    <property type="match status" value="1"/>
</dbReference>
<feature type="domain" description="PAS" evidence="1">
    <location>
        <begin position="24"/>
        <end position="70"/>
    </location>
</feature>
<evidence type="ECO:0000313" key="3">
    <source>
        <dbReference type="Proteomes" id="UP000190092"/>
    </source>
</evidence>
<dbReference type="SUPFAM" id="SSF55785">
    <property type="entry name" value="PYP-like sensor domain (PAS domain)"/>
    <property type="match status" value="1"/>
</dbReference>
<dbReference type="GO" id="GO:0006355">
    <property type="term" value="P:regulation of DNA-templated transcription"/>
    <property type="evidence" value="ECO:0007669"/>
    <property type="project" value="InterPro"/>
</dbReference>
<dbReference type="NCBIfam" id="TIGR00229">
    <property type="entry name" value="sensory_box"/>
    <property type="match status" value="1"/>
</dbReference>
<gene>
    <name evidence="2" type="ORF">SAMN02745126_00191</name>
</gene>
<name>A0A1T4JMQ9_9HYPH</name>
<organism evidence="2 3">
    <name type="scientific">Enhydrobacter aerosaccus</name>
    <dbReference type="NCBI Taxonomy" id="225324"/>
    <lineage>
        <taxon>Bacteria</taxon>
        <taxon>Pseudomonadati</taxon>
        <taxon>Pseudomonadota</taxon>
        <taxon>Alphaproteobacteria</taxon>
        <taxon>Hyphomicrobiales</taxon>
        <taxon>Enhydrobacter</taxon>
    </lineage>
</organism>
<dbReference type="Gene3D" id="3.30.450.20">
    <property type="entry name" value="PAS domain"/>
    <property type="match status" value="1"/>
</dbReference>
<dbReference type="InterPro" id="IPR035965">
    <property type="entry name" value="PAS-like_dom_sf"/>
</dbReference>
<proteinExistence type="predicted"/>
<dbReference type="AlphaFoldDB" id="A0A1T4JMQ9"/>
<accession>A0A1T4JMQ9</accession>
<dbReference type="InterPro" id="IPR000014">
    <property type="entry name" value="PAS"/>
</dbReference>
<dbReference type="Pfam" id="PF00989">
    <property type="entry name" value="PAS"/>
    <property type="match status" value="1"/>
</dbReference>
<dbReference type="InterPro" id="IPR013767">
    <property type="entry name" value="PAS_fold"/>
</dbReference>
<sequence>MTLRDANKVAGFAEGDLTGLTDAVFHDLPDAVICADCEGLIRFWNAGAERIFGFSRDEAVGQSLEIIIPERLRQRHWDAYRLMMETGRSRHPSNEPLSVPAQTKSGQTISIHFTVAPLPGPYGVVAGIVAVLRDATATFQELRRLCADERGM</sequence>
<evidence type="ECO:0000313" key="2">
    <source>
        <dbReference type="EMBL" id="SJZ31443.1"/>
    </source>
</evidence>
<dbReference type="STRING" id="225324.SAMN02745126_00191"/>
<dbReference type="CDD" id="cd00130">
    <property type="entry name" value="PAS"/>
    <property type="match status" value="1"/>
</dbReference>
<dbReference type="RefSeq" id="WP_085931966.1">
    <property type="nucleotide sequence ID" value="NZ_FUWJ01000001.1"/>
</dbReference>